<evidence type="ECO:0000256" key="6">
    <source>
        <dbReference type="ARBA" id="ARBA00059181"/>
    </source>
</evidence>
<feature type="domain" description="CCR4-Not complex component Not1 C-terminal" evidence="9">
    <location>
        <begin position="1779"/>
        <end position="2134"/>
    </location>
</feature>
<feature type="region of interest" description="Disordered" evidence="8">
    <location>
        <begin position="1"/>
        <end position="28"/>
    </location>
</feature>
<dbReference type="Pfam" id="PF16418">
    <property type="entry name" value="CNOT1_HEAT"/>
    <property type="match status" value="1"/>
</dbReference>
<evidence type="ECO:0000259" key="13">
    <source>
        <dbReference type="Pfam" id="PF16418"/>
    </source>
</evidence>
<dbReference type="InterPro" id="IPR055454">
    <property type="entry name" value="CNOT1-like_NOT1_connector"/>
</dbReference>
<gene>
    <name evidence="15" type="ORF">INT43_000234</name>
</gene>
<dbReference type="GO" id="GO:0060090">
    <property type="term" value="F:molecular adaptor activity"/>
    <property type="evidence" value="ECO:0007669"/>
    <property type="project" value="TreeGrafter"/>
</dbReference>
<dbReference type="Proteomes" id="UP000654370">
    <property type="component" value="Unassembled WGS sequence"/>
</dbReference>
<dbReference type="GO" id="GO:0017148">
    <property type="term" value="P:negative regulation of translation"/>
    <property type="evidence" value="ECO:0007669"/>
    <property type="project" value="InterPro"/>
</dbReference>
<evidence type="ECO:0000256" key="3">
    <source>
        <dbReference type="ARBA" id="ARBA00023015"/>
    </source>
</evidence>
<evidence type="ECO:0000259" key="12">
    <source>
        <dbReference type="Pfam" id="PF16417"/>
    </source>
</evidence>
<evidence type="ECO:0000256" key="1">
    <source>
        <dbReference type="ARBA" id="ARBA00004123"/>
    </source>
</evidence>
<dbReference type="Gene3D" id="1.25.40.840">
    <property type="entry name" value="CCR4-NOT transcription complex subunit 1 TTP binding domain"/>
    <property type="match status" value="1"/>
</dbReference>
<comment type="function">
    <text evidence="6">Acts as a component of the CCR4-NOT core complex, which in the nucleus seems to be a general transcription factor, and in the cytoplasm the major mRNA deadenylase involved in mRNA turnover. The NOT protein subcomplex negatively regulates the basal and activated transcription of many genes. Preferentially affects TC-type TATA element-dependent transcription. Could directly or indirectly inhibit component(s) of the general transcription machinery.</text>
</comment>
<feature type="domain" description="CCR4-NOT transcription complex subunit 1 CAF1-binding" evidence="11">
    <location>
        <begin position="890"/>
        <end position="1107"/>
    </location>
</feature>
<dbReference type="GO" id="GO:0005634">
    <property type="term" value="C:nucleus"/>
    <property type="evidence" value="ECO:0007669"/>
    <property type="project" value="UniProtKB-SubCell"/>
</dbReference>
<dbReference type="Gene3D" id="1.25.40.800">
    <property type="match status" value="1"/>
</dbReference>
<dbReference type="GO" id="GO:0000289">
    <property type="term" value="P:nuclear-transcribed mRNA poly(A) tail shortening"/>
    <property type="evidence" value="ECO:0007669"/>
    <property type="project" value="UniProtKB-ARBA"/>
</dbReference>
<feature type="domain" description="CCR4-NOT transcription complex subunit 1 TTP binding" evidence="12">
    <location>
        <begin position="677"/>
        <end position="840"/>
    </location>
</feature>
<keyword evidence="16" id="KW-1185">Reference proteome</keyword>
<dbReference type="InterPro" id="IPR024557">
    <property type="entry name" value="CNOT1_dom_4"/>
</dbReference>
<proteinExistence type="predicted"/>
<dbReference type="Pfam" id="PF16417">
    <property type="entry name" value="CNOT1_TTP_bind"/>
    <property type="match status" value="1"/>
</dbReference>
<dbReference type="FunFam" id="1.25.40.800:FF:000001">
    <property type="entry name" value="CCR4-NOT transcription complex subunit 1"/>
    <property type="match status" value="1"/>
</dbReference>
<sequence>MSSDSDFSSSSNPSPKVSSFPNRNSNLKSQKSSLTRIVKAQVTLLVSNLNVDNYTRNTSEIKSLIETHGPEILVHLLRFLLIEHSKDINQQLETLPTFRLLKESAHLSLQKSTTPLAYFCEALISACKSDSIVPFELATLFEQLQFTAAESFALACALQPEVKQDISQQALHFIKANFQHAYWSIINNQCKSEAAFTWILQFISKPENISAANLDTAEIDKLKEAINSQQQSGNILNLEMAQPSEGVGANSKLSSLLLEAGYDCCSSVSSLENLIQQAGDVKEADVAQALGLMARTHTNLNGVGDGTEGNTWNVRNFANAIKKTVSFEGAGRNGHPSLNWKTVIQSLDYEHFLLYDATGLEMLVQSWQEATDASEPFPLECFFGKWKNLKGQLSALYQIVNAPQDLVNVNDCATKKIITMEDIANSNANIRNSASQVATSQFNSYELIESVIGFVDTEVHEDAKVFLDFLINRSPELVFLGLVEIEPLRNSLHEDLIARFLIVFLSGHANSLLVMTKLWQIAPDLLMTSFIEFYNKDATSISRTLDIAQELKILPQILNAKPFGFAIDLAALASRREYLKLEKWLQDKIAEHEDAFISACLDFLTHKIASDVSRRDKSVPSTVPLSIECMGTFLKVLGDSSMSTENAEMLKEVQSICLQAYPKLMNIRSQAEPGSTGGEVSFSTDVEDEANLYYERIYSGEMTIEQMIDLLKKFKNSSESREQDIFACMIHNLFDEFHFFSKYPDKELAITSVLFGSLIQHHLVSYVPLGIALRYVLDALRNPPGSKLFRFGLQSLTQFLSRLPEWPQYCTHILQISQLQQTHPEIIRKVNAALQSSTSKASDPSISAETLSHSLTDVVHEEEGKGKDQKPAFSSLNVQTLISASDEKQHEAPSETTQDKVLFIINNVAPNNLESKTNELKEVLSESAYMWFSNYLVVKRASIEPNYHQLYLQLLEGIDSKALNEYVLKETYANIKILLNSEKTVQSSSERTLLKNLGSWLGAMTIARNRPIKHKHIAFKELLLEGYDTHRLIVVIPFVCKVLEQGSKTSIFKPPNPWVMAILKLLVELYQFADLKLNLKFEIEVLCKSLNIELNDISPTSLLKSRPKGFGNALSMGDGLVSGLEDGFDVLGRGAAAGGLNQGMNAEAGLLNNQEDLSVVLPNLAPYITFNPQVVLYTSQPASKRWVLQALTAAVREIIGPVVDRSVAIAVISTRELIAKDFAMEADENKMRKAAHLMVQNLASNLAMVTCKEPLRISMTSNLRSIFVANGFTDAISEQAILLTVADNLDLVCTIIEKAAMEKAVSEIDEALLGAYALRVKHREQRINQPYFDVNVLSASHYPLTLPEPLRLKPNGLQQPQMRVYEDFGHINRAISNQIASMESERGTRNVRPETAPGYAYGNAAASTATQATGFDNAQASAHQILEKFAQYVTELDKQVSQTNVSTFNALPANHDIRLLVRQIPILALSSFDKVEAALTFAQKVVQLLYKCDSNLARETYVVLLERLCETSMSVAKEVTSWLTHADDERKYNVPVTTALIKAGLIILPEQDLELAKLIDSGRPTVIDFTARLMRACVFEDPPCATRQDFSASLEALGRLIQRGKVPDSVVVLQEEIRRRSQGGPKEAEDEEAGGLREQLQFLFAEWVRLFQHPSSNEKAFAAFITQLSQQGVFNVEDISSMFFRICTETCIDHAVKFKALSEQATPAAAYQPIDAFAKLVVLILKMQVENAKGETDSAPVDQFTRVLSIIVLVLAQQHEHRRQQFNQKPFLRIFSSFLSEISQNEQALQSIHFQLLEALGNTFFALQPFYFPGFTFAWLQLISHRQFMPKLFLVENQIGWPIFQRLLISLFKFLVPFLRNVELQDTTRLLYRGTLRVLLVLLHDFPEFLCEYHFSFCDVIPTSCIQLRNLILSAFPRNMRLPDPFTPNLKVDLLPEINQQPKVLSDYTSALVPNNLKQDIDAYLQDKEPANFLADLPGKLTTDVQDYDNDGNDTRYDISVINSLVFYVGIRAIELGLPMTQGAPIKIFQHLLAELDSEGRYLFLSAIANQLRFPNSHTHYFSCILLYLFSEGNQEIVKEQVTRVLLERLIVNRPHPWGLLITFIELIKNPRYNFWNHAFTRCAADIERLFESVSR</sequence>
<evidence type="ECO:0000256" key="8">
    <source>
        <dbReference type="SAM" id="MobiDB-lite"/>
    </source>
</evidence>
<dbReference type="OrthoDB" id="1933107at2759"/>
<evidence type="ECO:0000313" key="16">
    <source>
        <dbReference type="Proteomes" id="UP000654370"/>
    </source>
</evidence>
<feature type="compositionally biased region" description="Low complexity" evidence="8">
    <location>
        <begin position="1"/>
        <end position="22"/>
    </location>
</feature>
<dbReference type="InterPro" id="IPR040398">
    <property type="entry name" value="Not1"/>
</dbReference>
<evidence type="ECO:0000256" key="5">
    <source>
        <dbReference type="ARBA" id="ARBA00023242"/>
    </source>
</evidence>
<dbReference type="GO" id="GO:0030015">
    <property type="term" value="C:CCR4-NOT core complex"/>
    <property type="evidence" value="ECO:0007669"/>
    <property type="project" value="InterPro"/>
</dbReference>
<evidence type="ECO:0000259" key="9">
    <source>
        <dbReference type="Pfam" id="PF04054"/>
    </source>
</evidence>
<organism evidence="15 16">
    <name type="scientific">Mortierella isabellina</name>
    <name type="common">Filamentous fungus</name>
    <name type="synonym">Umbelopsis isabellina</name>
    <dbReference type="NCBI Taxonomy" id="91625"/>
    <lineage>
        <taxon>Eukaryota</taxon>
        <taxon>Fungi</taxon>
        <taxon>Fungi incertae sedis</taxon>
        <taxon>Mucoromycota</taxon>
        <taxon>Mucoromycotina</taxon>
        <taxon>Umbelopsidomycetes</taxon>
        <taxon>Umbelopsidales</taxon>
        <taxon>Umbelopsidaceae</taxon>
        <taxon>Umbelopsis</taxon>
    </lineage>
</organism>
<dbReference type="Gene3D" id="1.25.40.180">
    <property type="match status" value="1"/>
</dbReference>
<evidence type="ECO:0000313" key="15">
    <source>
        <dbReference type="EMBL" id="KAG2172884.1"/>
    </source>
</evidence>
<comment type="subcellular location">
    <subcellularLocation>
        <location evidence="1">Nucleus</location>
    </subcellularLocation>
</comment>
<keyword evidence="2" id="KW-0678">Repressor</keyword>
<dbReference type="PANTHER" id="PTHR13162">
    <property type="entry name" value="CCR4-NOT TRANSCRIPTION COMPLEX"/>
    <property type="match status" value="1"/>
</dbReference>
<keyword evidence="4" id="KW-0804">Transcription</keyword>
<name>A0A8H7UAU5_MORIS</name>
<dbReference type="FunFam" id="1.25.40.180:FF:000012">
    <property type="entry name" value="Ccr4-Not transcription complex subunit"/>
    <property type="match status" value="1"/>
</dbReference>
<dbReference type="Gene3D" id="1.25.40.790">
    <property type="match status" value="1"/>
</dbReference>
<evidence type="ECO:0000256" key="2">
    <source>
        <dbReference type="ARBA" id="ARBA00022491"/>
    </source>
</evidence>
<feature type="domain" description="CCR4-NOT transcription complex subunit 1 HEAT repeat" evidence="13">
    <location>
        <begin position="495"/>
        <end position="637"/>
    </location>
</feature>
<dbReference type="Pfam" id="PF16415">
    <property type="entry name" value="CNOT1_CAF1_bind"/>
    <property type="match status" value="1"/>
</dbReference>
<keyword evidence="3" id="KW-0805">Transcription regulation</keyword>
<dbReference type="InterPro" id="IPR032191">
    <property type="entry name" value="CNOT1_CAF1_bind"/>
</dbReference>
<dbReference type="GO" id="GO:0000932">
    <property type="term" value="C:P-body"/>
    <property type="evidence" value="ECO:0007669"/>
    <property type="project" value="TreeGrafter"/>
</dbReference>
<comment type="caution">
    <text evidence="15">The sequence shown here is derived from an EMBL/GenBank/DDBJ whole genome shotgun (WGS) entry which is preliminary data.</text>
</comment>
<dbReference type="FunFam" id="1.25.40.840:FF:000003">
    <property type="entry name" value="Transcription regulator"/>
    <property type="match status" value="1"/>
</dbReference>
<evidence type="ECO:0000259" key="14">
    <source>
        <dbReference type="Pfam" id="PF25097"/>
    </source>
</evidence>
<reference evidence="15" key="1">
    <citation type="submission" date="2020-12" db="EMBL/GenBank/DDBJ databases">
        <title>Metabolic potential, ecology and presence of endohyphal bacteria is reflected in genomic diversity of Mucoromycotina.</title>
        <authorList>
            <person name="Muszewska A."/>
            <person name="Okrasinska A."/>
            <person name="Steczkiewicz K."/>
            <person name="Drgas O."/>
            <person name="Orlowska M."/>
            <person name="Perlinska-Lenart U."/>
            <person name="Aleksandrzak-Piekarczyk T."/>
            <person name="Szatraj K."/>
            <person name="Zielenkiewicz U."/>
            <person name="Pilsyk S."/>
            <person name="Malc E."/>
            <person name="Mieczkowski P."/>
            <person name="Kruszewska J.S."/>
            <person name="Biernat P."/>
            <person name="Pawlowska J."/>
        </authorList>
    </citation>
    <scope>NUCLEOTIDE SEQUENCE</scope>
    <source>
        <strain evidence="15">WA0000067209</strain>
    </source>
</reference>
<dbReference type="PANTHER" id="PTHR13162:SF8">
    <property type="entry name" value="CCR4-NOT TRANSCRIPTION COMPLEX SUBUNIT 1"/>
    <property type="match status" value="1"/>
</dbReference>
<evidence type="ECO:0000256" key="7">
    <source>
        <dbReference type="ARBA" id="ARBA00074459"/>
    </source>
</evidence>
<dbReference type="Pfam" id="PF25097">
    <property type="entry name" value="ARM_Cnot1"/>
    <property type="match status" value="1"/>
</dbReference>
<dbReference type="InterPro" id="IPR032193">
    <property type="entry name" value="CNOT1_TTP_bind"/>
</dbReference>
<dbReference type="Pfam" id="PF04054">
    <property type="entry name" value="Not1"/>
    <property type="match status" value="1"/>
</dbReference>
<evidence type="ECO:0000259" key="10">
    <source>
        <dbReference type="Pfam" id="PF12842"/>
    </source>
</evidence>
<keyword evidence="5" id="KW-0539">Nucleus</keyword>
<dbReference type="InterPro" id="IPR007196">
    <property type="entry name" value="CCR4-Not_Not1_C"/>
</dbReference>
<feature type="domain" description="CCR4-NOT transcription complex subunit 1-like NOT1 connector" evidence="14">
    <location>
        <begin position="1435"/>
        <end position="1619"/>
    </location>
</feature>
<dbReference type="CDD" id="cd20710">
    <property type="entry name" value="NOT1_connector"/>
    <property type="match status" value="1"/>
</dbReference>
<dbReference type="InterPro" id="IPR038535">
    <property type="entry name" value="CNOT1_TTP_bind_sf"/>
</dbReference>
<dbReference type="Pfam" id="PF12842">
    <property type="entry name" value="DUF3819"/>
    <property type="match status" value="1"/>
</dbReference>
<feature type="domain" description="CCR4-NOT transcription complex subunit 1" evidence="10">
    <location>
        <begin position="1181"/>
        <end position="1323"/>
    </location>
</feature>
<protein>
    <recommendedName>
        <fullName evidence="7">General negative regulator of transcription subunit 1</fullName>
    </recommendedName>
</protein>
<evidence type="ECO:0000259" key="11">
    <source>
        <dbReference type="Pfam" id="PF16415"/>
    </source>
</evidence>
<accession>A0A8H7UAU5</accession>
<dbReference type="InterPro" id="IPR032194">
    <property type="entry name" value="CNOT1_HEAT"/>
</dbReference>
<dbReference type="EMBL" id="JAEPQZ010000016">
    <property type="protein sequence ID" value="KAG2172884.1"/>
    <property type="molecule type" value="Genomic_DNA"/>
</dbReference>
<evidence type="ECO:0000256" key="4">
    <source>
        <dbReference type="ARBA" id="ARBA00023163"/>
    </source>
</evidence>